<proteinExistence type="predicted"/>
<sequence>MHACHDVFTDAVTPAVQDFHRKLESDSSAVSGDLQKIWNSLASDLENSHFVVKGYSGASHDIYAVAGAPAFSPDRRDLYVIDVAIPIGPVVLQLAGSIQKNPDGVVNDPYIGDIVVTLKTPLLPAFEIDTFQVNNKIDLEKFSINSFATGRVGLGIVYVESEKANLGIESVWGKKEPYALIVNYTVTIFGIKYADLFEVIPIPVWLS</sequence>
<dbReference type="EMBL" id="SGPJ01000552">
    <property type="protein sequence ID" value="THG93870.1"/>
    <property type="molecule type" value="Genomic_DNA"/>
</dbReference>
<evidence type="ECO:0000313" key="1">
    <source>
        <dbReference type="EMBL" id="THG93870.1"/>
    </source>
</evidence>
<evidence type="ECO:0000313" key="2">
    <source>
        <dbReference type="Proteomes" id="UP000309038"/>
    </source>
</evidence>
<keyword evidence="2" id="KW-1185">Reference proteome</keyword>
<gene>
    <name evidence="1" type="ORF">EW026_g7480</name>
</gene>
<comment type="caution">
    <text evidence="1">The sequence shown here is derived from an EMBL/GenBank/DDBJ whole genome shotgun (WGS) entry which is preliminary data.</text>
</comment>
<dbReference type="AlphaFoldDB" id="A0A4S4K8R8"/>
<dbReference type="Proteomes" id="UP000309038">
    <property type="component" value="Unassembled WGS sequence"/>
</dbReference>
<protein>
    <submittedName>
        <fullName evidence="1">Uncharacterized protein</fullName>
    </submittedName>
</protein>
<reference evidence="1 2" key="1">
    <citation type="submission" date="2019-02" db="EMBL/GenBank/DDBJ databases">
        <title>Genome sequencing of the rare red list fungi Phlebia centrifuga.</title>
        <authorList>
            <person name="Buettner E."/>
            <person name="Kellner H."/>
        </authorList>
    </citation>
    <scope>NUCLEOTIDE SEQUENCE [LARGE SCALE GENOMIC DNA]</scope>
    <source>
        <strain evidence="1 2">DSM 108282</strain>
    </source>
</reference>
<accession>A0A4S4K8R8</accession>
<organism evidence="1 2">
    <name type="scientific">Hermanssonia centrifuga</name>
    <dbReference type="NCBI Taxonomy" id="98765"/>
    <lineage>
        <taxon>Eukaryota</taxon>
        <taxon>Fungi</taxon>
        <taxon>Dikarya</taxon>
        <taxon>Basidiomycota</taxon>
        <taxon>Agaricomycotina</taxon>
        <taxon>Agaricomycetes</taxon>
        <taxon>Polyporales</taxon>
        <taxon>Meruliaceae</taxon>
        <taxon>Hermanssonia</taxon>
    </lineage>
</organism>
<name>A0A4S4K8R8_9APHY</name>